<name>A0A7G6WRI1_9ACTN</name>
<dbReference type="Gene3D" id="3.40.390.10">
    <property type="entry name" value="Collagenase (Catalytic Domain)"/>
    <property type="match status" value="1"/>
</dbReference>
<feature type="region of interest" description="Disordered" evidence="1">
    <location>
        <begin position="361"/>
        <end position="392"/>
    </location>
</feature>
<dbReference type="AlphaFoldDB" id="A0A7G6WRI1"/>
<accession>A0A7G6WRI1</accession>
<reference evidence="4" key="1">
    <citation type="submission" date="2019-09" db="EMBL/GenBank/DDBJ databases">
        <title>Antimicrobial potential of Antarctic Bacteria.</title>
        <authorList>
            <person name="Benaud N."/>
            <person name="Edwards R.J."/>
            <person name="Ferrari B.C."/>
        </authorList>
    </citation>
    <scope>NUCLEOTIDE SEQUENCE [LARGE SCALE GENOMIC DNA]</scope>
    <source>
        <strain evidence="4">SPB151</strain>
    </source>
</reference>
<evidence type="ECO:0000313" key="3">
    <source>
        <dbReference type="EMBL" id="QNE16596.1"/>
    </source>
</evidence>
<sequence length="392" mass="41107">MKFRPRAVVLATLSALALTAAAASGAVASIAPDKQQPPAPAPALAAATTATDTDGDSLPDAWETDGYDANGDGVVDVDLPALGATPNKKDLFVEMDYMSGRLASTAAFDRIVQSFANAPISNPDGSTGIRIHLDGGAAAGAAYDLGGGNQVPYDSNLSPAESQTDAIKNANFASVRKAVFHYMLWADDYDNSCSSGNAFAIPNDTFIVTMGPKCQWTVTENMNVGTFIHELGHDLGLTHGGTDSVNYKPNYLSVMNYAFQFNGVPRTSGASWFSYSTFAPPALNERSLNESVGLNTSQASTWKTSWKCANGTTRTSGAANAGIDWNCDGDTADTTSTSINGDGSKSTLTAQNNWANIRFGGGDVGGGSPKPKTASHELHEMTKQEYTKLSNR</sequence>
<protein>
    <recommendedName>
        <fullName evidence="5">Peptidase M11 gametolysin domain-containing protein</fullName>
    </recommendedName>
</protein>
<feature type="compositionally biased region" description="Acidic residues" evidence="1">
    <location>
        <begin position="53"/>
        <end position="66"/>
    </location>
</feature>
<evidence type="ECO:0000256" key="1">
    <source>
        <dbReference type="SAM" id="MobiDB-lite"/>
    </source>
</evidence>
<keyword evidence="2" id="KW-0732">Signal</keyword>
<evidence type="ECO:0000313" key="4">
    <source>
        <dbReference type="Proteomes" id="UP000515563"/>
    </source>
</evidence>
<feature type="compositionally biased region" description="Low complexity" evidence="1">
    <location>
        <begin position="42"/>
        <end position="52"/>
    </location>
</feature>
<proteinExistence type="predicted"/>
<gene>
    <name evidence="3" type="ORF">F1D05_00120</name>
</gene>
<dbReference type="KEGG" id="kqi:F1D05_00120"/>
<dbReference type="Proteomes" id="UP000515563">
    <property type="component" value="Chromosome"/>
</dbReference>
<feature type="chain" id="PRO_5029013060" description="Peptidase M11 gametolysin domain-containing protein" evidence="2">
    <location>
        <begin position="23"/>
        <end position="392"/>
    </location>
</feature>
<feature type="signal peptide" evidence="2">
    <location>
        <begin position="1"/>
        <end position="22"/>
    </location>
</feature>
<evidence type="ECO:0008006" key="5">
    <source>
        <dbReference type="Google" id="ProtNLM"/>
    </source>
</evidence>
<evidence type="ECO:0000256" key="2">
    <source>
        <dbReference type="SAM" id="SignalP"/>
    </source>
</evidence>
<dbReference type="SUPFAM" id="SSF55486">
    <property type="entry name" value="Metalloproteases ('zincins'), catalytic domain"/>
    <property type="match status" value="1"/>
</dbReference>
<dbReference type="GO" id="GO:0008237">
    <property type="term" value="F:metallopeptidase activity"/>
    <property type="evidence" value="ECO:0007669"/>
    <property type="project" value="InterPro"/>
</dbReference>
<dbReference type="EMBL" id="CP043661">
    <property type="protein sequence ID" value="QNE16596.1"/>
    <property type="molecule type" value="Genomic_DNA"/>
</dbReference>
<dbReference type="RefSeq" id="WP_185445132.1">
    <property type="nucleotide sequence ID" value="NZ_CP043661.1"/>
</dbReference>
<organism evidence="3 4">
    <name type="scientific">Kribbella qitaiheensis</name>
    <dbReference type="NCBI Taxonomy" id="1544730"/>
    <lineage>
        <taxon>Bacteria</taxon>
        <taxon>Bacillati</taxon>
        <taxon>Actinomycetota</taxon>
        <taxon>Actinomycetes</taxon>
        <taxon>Propionibacteriales</taxon>
        <taxon>Kribbellaceae</taxon>
        <taxon>Kribbella</taxon>
    </lineage>
</organism>
<reference evidence="3 4" key="2">
    <citation type="journal article" date="2020" name="Microbiol. Resour. Announc.">
        <title>Antarctic desert soil bacteria exhibit high novel natural product potential, evaluated through long-read genome sequencing and comparative genomics.</title>
        <authorList>
            <person name="Benaud N."/>
            <person name="Edwards R.J."/>
            <person name="Amos T.G."/>
            <person name="D'Agostino P.M."/>
            <person name="Gutierrez-Chavez C."/>
            <person name="Montgomery K."/>
            <person name="Nicetic I."/>
            <person name="Ferrari B.C."/>
        </authorList>
    </citation>
    <scope>NUCLEOTIDE SEQUENCE [LARGE SCALE GENOMIC DNA]</scope>
    <source>
        <strain evidence="3 4">SPB151</strain>
    </source>
</reference>
<keyword evidence="4" id="KW-1185">Reference proteome</keyword>
<feature type="region of interest" description="Disordered" evidence="1">
    <location>
        <begin position="31"/>
        <end position="69"/>
    </location>
</feature>
<dbReference type="InterPro" id="IPR024079">
    <property type="entry name" value="MetalloPept_cat_dom_sf"/>
</dbReference>
<feature type="compositionally biased region" description="Basic and acidic residues" evidence="1">
    <location>
        <begin position="374"/>
        <end position="386"/>
    </location>
</feature>